<evidence type="ECO:0000313" key="1">
    <source>
        <dbReference type="EMBL" id="KAJ7652962.1"/>
    </source>
</evidence>
<proteinExistence type="predicted"/>
<reference evidence="1" key="1">
    <citation type="submission" date="2023-03" db="EMBL/GenBank/DDBJ databases">
        <title>Massive genome expansion in bonnet fungi (Mycena s.s.) driven by repeated elements and novel gene families across ecological guilds.</title>
        <authorList>
            <consortium name="Lawrence Berkeley National Laboratory"/>
            <person name="Harder C.B."/>
            <person name="Miyauchi S."/>
            <person name="Viragh M."/>
            <person name="Kuo A."/>
            <person name="Thoen E."/>
            <person name="Andreopoulos B."/>
            <person name="Lu D."/>
            <person name="Skrede I."/>
            <person name="Drula E."/>
            <person name="Henrissat B."/>
            <person name="Morin E."/>
            <person name="Kohler A."/>
            <person name="Barry K."/>
            <person name="LaButti K."/>
            <person name="Morin E."/>
            <person name="Salamov A."/>
            <person name="Lipzen A."/>
            <person name="Mereny Z."/>
            <person name="Hegedus B."/>
            <person name="Baldrian P."/>
            <person name="Stursova M."/>
            <person name="Weitz H."/>
            <person name="Taylor A."/>
            <person name="Grigoriev I.V."/>
            <person name="Nagy L.G."/>
            <person name="Martin F."/>
            <person name="Kauserud H."/>
        </authorList>
    </citation>
    <scope>NUCLEOTIDE SEQUENCE</scope>
    <source>
        <strain evidence="1">CBHHK067</strain>
    </source>
</reference>
<comment type="caution">
    <text evidence="1">The sequence shown here is derived from an EMBL/GenBank/DDBJ whole genome shotgun (WGS) entry which is preliminary data.</text>
</comment>
<evidence type="ECO:0000313" key="2">
    <source>
        <dbReference type="Proteomes" id="UP001221757"/>
    </source>
</evidence>
<dbReference type="Proteomes" id="UP001221757">
    <property type="component" value="Unassembled WGS sequence"/>
</dbReference>
<protein>
    <submittedName>
        <fullName evidence="1">Uncharacterized protein</fullName>
    </submittedName>
</protein>
<sequence length="233" mass="26055">MQSSNRMVMLNPASQQLATVGADVREEVNKTPLGLYSFRILVNCAYSAKYIAKGQLPAGPRPVLSFGQSNRKQPLTAEIARTGAPKKKRIQIDKQENVPDITQGIRTSSGRKLLLYFPNSAQIHYGGPYISLDGILIGDTPKEKLVVLRGPGSEHVSNTAQIQLKPAPCAHRSLFHLKFGHGGSRVKARNPFDFVRQAKVWWVQKVWYPRHELHLAPLFVIHRSKMSVSQWKG</sequence>
<name>A0AAD7G2L5_MYCRO</name>
<dbReference type="EMBL" id="JARKIE010000341">
    <property type="protein sequence ID" value="KAJ7652962.1"/>
    <property type="molecule type" value="Genomic_DNA"/>
</dbReference>
<gene>
    <name evidence="1" type="ORF">B0H17DRAFT_1147249</name>
</gene>
<keyword evidence="2" id="KW-1185">Reference proteome</keyword>
<accession>A0AAD7G2L5</accession>
<dbReference type="AlphaFoldDB" id="A0AAD7G2L5"/>
<organism evidence="1 2">
    <name type="scientific">Mycena rosella</name>
    <name type="common">Pink bonnet</name>
    <name type="synonym">Agaricus rosellus</name>
    <dbReference type="NCBI Taxonomy" id="1033263"/>
    <lineage>
        <taxon>Eukaryota</taxon>
        <taxon>Fungi</taxon>
        <taxon>Dikarya</taxon>
        <taxon>Basidiomycota</taxon>
        <taxon>Agaricomycotina</taxon>
        <taxon>Agaricomycetes</taxon>
        <taxon>Agaricomycetidae</taxon>
        <taxon>Agaricales</taxon>
        <taxon>Marasmiineae</taxon>
        <taxon>Mycenaceae</taxon>
        <taxon>Mycena</taxon>
    </lineage>
</organism>